<evidence type="ECO:0000313" key="8">
    <source>
        <dbReference type="EMBL" id="EMY76219.1"/>
    </source>
</evidence>
<dbReference type="PANTHER" id="PTHR21047">
    <property type="entry name" value="DTDP-6-DEOXY-D-GLUCOSE-3,5 EPIMERASE"/>
    <property type="match status" value="1"/>
</dbReference>
<dbReference type="GO" id="GO:0019305">
    <property type="term" value="P:dTDP-rhamnose biosynthetic process"/>
    <property type="evidence" value="ECO:0007669"/>
    <property type="project" value="TreeGrafter"/>
</dbReference>
<evidence type="ECO:0000256" key="2">
    <source>
        <dbReference type="ARBA" id="ARBA00001997"/>
    </source>
</evidence>
<gene>
    <name evidence="8" type="ORF">LEP1GSC060_1528</name>
</gene>
<organism evidence="8 9">
    <name type="scientific">Leptospira weilii serovar Ranarum str. ICFT</name>
    <dbReference type="NCBI Taxonomy" id="1218598"/>
    <lineage>
        <taxon>Bacteria</taxon>
        <taxon>Pseudomonadati</taxon>
        <taxon>Spirochaetota</taxon>
        <taxon>Spirochaetia</taxon>
        <taxon>Leptospirales</taxon>
        <taxon>Leptospiraceae</taxon>
        <taxon>Leptospira</taxon>
    </lineage>
</organism>
<evidence type="ECO:0000313" key="9">
    <source>
        <dbReference type="Proteomes" id="UP000012313"/>
    </source>
</evidence>
<comment type="catalytic activity">
    <reaction evidence="1">
        <text>dTDP-4-dehydro-6-deoxy-alpha-D-glucose = dTDP-4-dehydro-beta-L-rhamnose</text>
        <dbReference type="Rhea" id="RHEA:16969"/>
        <dbReference type="ChEBI" id="CHEBI:57649"/>
        <dbReference type="ChEBI" id="CHEBI:62830"/>
        <dbReference type="EC" id="5.1.3.13"/>
    </reaction>
</comment>
<comment type="caution">
    <text evidence="8">The sequence shown here is derived from an EMBL/GenBank/DDBJ whole genome shotgun (WGS) entry which is preliminary data.</text>
</comment>
<reference evidence="8" key="1">
    <citation type="submission" date="2013-03" db="EMBL/GenBank/DDBJ databases">
        <authorList>
            <person name="Harkins D.M."/>
            <person name="Durkin A.S."/>
            <person name="Brinkac L.M."/>
            <person name="Haft D.H."/>
            <person name="Selengut J.D."/>
            <person name="Sanka R."/>
            <person name="DePew J."/>
            <person name="Purushe J."/>
            <person name="Hartskeerl R.A."/>
            <person name="Ahmed A."/>
            <person name="van der Linden H."/>
            <person name="Goris M.G.A."/>
            <person name="Vinetz J.M."/>
            <person name="Sutton G.G."/>
            <person name="Nierman W.C."/>
            <person name="Fouts D.E."/>
        </authorList>
    </citation>
    <scope>NUCLEOTIDE SEQUENCE [LARGE SCALE GENOMIC DNA]</scope>
    <source>
        <strain evidence="8">ICFT</strain>
    </source>
</reference>
<name>N1WGF7_9LEPT</name>
<evidence type="ECO:0000256" key="4">
    <source>
        <dbReference type="ARBA" id="ARBA00019595"/>
    </source>
</evidence>
<dbReference type="AlphaFoldDB" id="N1WGF7"/>
<dbReference type="GO" id="GO:0000271">
    <property type="term" value="P:polysaccharide biosynthetic process"/>
    <property type="evidence" value="ECO:0007669"/>
    <property type="project" value="TreeGrafter"/>
</dbReference>
<dbReference type="Proteomes" id="UP000012313">
    <property type="component" value="Unassembled WGS sequence"/>
</dbReference>
<proteinExistence type="predicted"/>
<evidence type="ECO:0000256" key="6">
    <source>
        <dbReference type="ARBA" id="ARBA00031424"/>
    </source>
</evidence>
<dbReference type="PANTHER" id="PTHR21047:SF2">
    <property type="entry name" value="THYMIDINE DIPHOSPHO-4-KETO-RHAMNOSE 3,5-EPIMERASE"/>
    <property type="match status" value="1"/>
</dbReference>
<dbReference type="SUPFAM" id="SSF51182">
    <property type="entry name" value="RmlC-like cupins"/>
    <property type="match status" value="1"/>
</dbReference>
<evidence type="ECO:0000256" key="7">
    <source>
        <dbReference type="ARBA" id="ARBA00033311"/>
    </source>
</evidence>
<dbReference type="InterPro" id="IPR000888">
    <property type="entry name" value="RmlC-like"/>
</dbReference>
<sequence>MNMSQEMLEGVVVIPLKEIFDPKGSVLHMMRCDDPEYSSFGECYFSEVNPGAVKAWKFHKRQTQNFAVPIGRIQLVLYDNREGSKTKGQIREFILGRPGHYQRIKIPPRIWYGFTCISDEKAFVANFTDIPHDPTESDRLSEDDLSIPFIWGS</sequence>
<dbReference type="InterPro" id="IPR014710">
    <property type="entry name" value="RmlC-like_jellyroll"/>
</dbReference>
<dbReference type="GO" id="GO:0005829">
    <property type="term" value="C:cytosol"/>
    <property type="evidence" value="ECO:0007669"/>
    <property type="project" value="TreeGrafter"/>
</dbReference>
<protein>
    <recommendedName>
        <fullName evidence="4">dTDP-4-dehydrorhamnose 3,5-epimerase</fullName>
        <ecNumber evidence="3">5.1.3.13</ecNumber>
    </recommendedName>
    <alternativeName>
        <fullName evidence="6">Thymidine diphospho-4-keto-rhamnose 3,5-epimerase</fullName>
    </alternativeName>
    <alternativeName>
        <fullName evidence="5">dTDP-4-keto-6-deoxyglucose 3,5-epimerase</fullName>
    </alternativeName>
    <alternativeName>
        <fullName evidence="7">dTDP-6-deoxy-D-xylo-4-hexulose 3,5-epimerase</fullName>
    </alternativeName>
</protein>
<evidence type="ECO:0000256" key="5">
    <source>
        <dbReference type="ARBA" id="ARBA00029758"/>
    </source>
</evidence>
<dbReference type="EC" id="5.1.3.13" evidence="3"/>
<keyword evidence="9" id="KW-1185">Reference proteome</keyword>
<dbReference type="STRING" id="1218598.LEP1GSC060_1528"/>
<evidence type="ECO:0000256" key="3">
    <source>
        <dbReference type="ARBA" id="ARBA00012098"/>
    </source>
</evidence>
<dbReference type="Pfam" id="PF00908">
    <property type="entry name" value="dTDP_sugar_isom"/>
    <property type="match status" value="1"/>
</dbReference>
<dbReference type="EMBL" id="AOHC02000052">
    <property type="protein sequence ID" value="EMY76219.1"/>
    <property type="molecule type" value="Genomic_DNA"/>
</dbReference>
<dbReference type="GO" id="GO:0008830">
    <property type="term" value="F:dTDP-4-dehydrorhamnose 3,5-epimerase activity"/>
    <property type="evidence" value="ECO:0007669"/>
    <property type="project" value="UniProtKB-EC"/>
</dbReference>
<dbReference type="InterPro" id="IPR011051">
    <property type="entry name" value="RmlC_Cupin_sf"/>
</dbReference>
<comment type="function">
    <text evidence="2">Catalyzes the epimerization of the C3' and C5'positions of dTDP-6-deoxy-D-xylo-4-hexulose, forming dTDP-6-deoxy-L-lyxo-4-hexulose.</text>
</comment>
<dbReference type="Gene3D" id="2.60.120.10">
    <property type="entry name" value="Jelly Rolls"/>
    <property type="match status" value="1"/>
</dbReference>
<evidence type="ECO:0000256" key="1">
    <source>
        <dbReference type="ARBA" id="ARBA00001298"/>
    </source>
</evidence>
<accession>N1WGF7</accession>